<gene>
    <name evidence="1" type="ORF">ENS29_02125</name>
</gene>
<proteinExistence type="predicted"/>
<dbReference type="EMBL" id="DSUH01000046">
    <property type="protein sequence ID" value="HGU31635.1"/>
    <property type="molecule type" value="Genomic_DNA"/>
</dbReference>
<organism evidence="1">
    <name type="scientific">Desulfatirhabdium butyrativorans</name>
    <dbReference type="NCBI Taxonomy" id="340467"/>
    <lineage>
        <taxon>Bacteria</taxon>
        <taxon>Pseudomonadati</taxon>
        <taxon>Thermodesulfobacteriota</taxon>
        <taxon>Desulfobacteria</taxon>
        <taxon>Desulfobacterales</taxon>
        <taxon>Desulfatirhabdiaceae</taxon>
        <taxon>Desulfatirhabdium</taxon>
    </lineage>
</organism>
<dbReference type="AlphaFoldDB" id="A0A7C4RM39"/>
<accession>A0A7C4RM39</accession>
<name>A0A7C4RM39_9BACT</name>
<protein>
    <submittedName>
        <fullName evidence="1">Uncharacterized protein</fullName>
    </submittedName>
</protein>
<comment type="caution">
    <text evidence="1">The sequence shown here is derived from an EMBL/GenBank/DDBJ whole genome shotgun (WGS) entry which is preliminary data.</text>
</comment>
<reference evidence="1" key="1">
    <citation type="journal article" date="2020" name="mSystems">
        <title>Genome- and Community-Level Interaction Insights into Carbon Utilization and Element Cycling Functions of Hydrothermarchaeota in Hydrothermal Sediment.</title>
        <authorList>
            <person name="Zhou Z."/>
            <person name="Liu Y."/>
            <person name="Xu W."/>
            <person name="Pan J."/>
            <person name="Luo Z.H."/>
            <person name="Li M."/>
        </authorList>
    </citation>
    <scope>NUCLEOTIDE SEQUENCE [LARGE SCALE GENOMIC DNA]</scope>
    <source>
        <strain evidence="1">SpSt-477</strain>
    </source>
</reference>
<sequence length="262" mass="29995">MIPLCQTPRSACAACCGIYNVEDNSRTALQALLADRTVRFARVPRFPEAIETFGRQEFERLFHAAPPPIPDFHHCPYIGFIDETHPRPGCLLHPQAPANGGMDWRDLCHYGGFACRTYFCPSHESMSQRMYDLLQTAIDDWYDYGMMISRRHLIAFLEDRLFSETRNAPMATSDRIGVVRKAAALVVDWPYRNDPVRDRIHYFFNDAKAQPIASVETLTAWMSSPGYDAHWIDRFREIGSTFATVDQITDAIDRWRALTATP</sequence>
<evidence type="ECO:0000313" key="1">
    <source>
        <dbReference type="EMBL" id="HGU31635.1"/>
    </source>
</evidence>